<organism evidence="2 3">
    <name type="scientific">Hymenobacter setariae</name>
    <dbReference type="NCBI Taxonomy" id="2594794"/>
    <lineage>
        <taxon>Bacteria</taxon>
        <taxon>Pseudomonadati</taxon>
        <taxon>Bacteroidota</taxon>
        <taxon>Cytophagia</taxon>
        <taxon>Cytophagales</taxon>
        <taxon>Hymenobacteraceae</taxon>
        <taxon>Hymenobacter</taxon>
    </lineage>
</organism>
<sequence length="237" mass="25658">MPAHSPITPDSRPGLRSLVVLNPLSMLAAGMFLFGLLLVPLAALKAIEGNWQRATTAGLLGLVLLLLTARKVARRNRPMLLTSDRDGLHLAPLGRSLTHGIAAETIPIASIKAYRYCLRVMRWQAFAQCHLRLELADGRVLHLADRSGSRPDDPTGTVQLDAVARRLARRKTGPLRRLPFFSTRPARMLLWVSGMAVVAGVGLLWLGFAVGVLLLLLGVGYAASYYLGHGAADIATY</sequence>
<dbReference type="RefSeq" id="WP_144848833.1">
    <property type="nucleotide sequence ID" value="NZ_VMRJ01000003.1"/>
</dbReference>
<dbReference type="Proteomes" id="UP000317624">
    <property type="component" value="Unassembled WGS sequence"/>
</dbReference>
<evidence type="ECO:0008006" key="4">
    <source>
        <dbReference type="Google" id="ProtNLM"/>
    </source>
</evidence>
<evidence type="ECO:0000256" key="1">
    <source>
        <dbReference type="SAM" id="Phobius"/>
    </source>
</evidence>
<gene>
    <name evidence="2" type="ORF">FNT36_14215</name>
</gene>
<accession>A0A558BVR2</accession>
<comment type="caution">
    <text evidence="2">The sequence shown here is derived from an EMBL/GenBank/DDBJ whole genome shotgun (WGS) entry which is preliminary data.</text>
</comment>
<evidence type="ECO:0000313" key="3">
    <source>
        <dbReference type="Proteomes" id="UP000317624"/>
    </source>
</evidence>
<reference evidence="2 3" key="1">
    <citation type="submission" date="2019-07" db="EMBL/GenBank/DDBJ databases">
        <title>Hymenobacter sp. straun FUR1 Genome sequencing and assembly.</title>
        <authorList>
            <person name="Chhetri G."/>
        </authorList>
    </citation>
    <scope>NUCLEOTIDE SEQUENCE [LARGE SCALE GENOMIC DNA]</scope>
    <source>
        <strain evidence="2 3">Fur1</strain>
    </source>
</reference>
<keyword evidence="1" id="KW-1133">Transmembrane helix</keyword>
<proteinExistence type="predicted"/>
<name>A0A558BVR2_9BACT</name>
<feature type="transmembrane region" description="Helical" evidence="1">
    <location>
        <begin position="189"/>
        <end position="217"/>
    </location>
</feature>
<protein>
    <recommendedName>
        <fullName evidence="4">PH domain-containing protein</fullName>
    </recommendedName>
</protein>
<dbReference type="AlphaFoldDB" id="A0A558BVR2"/>
<evidence type="ECO:0000313" key="2">
    <source>
        <dbReference type="EMBL" id="TVT40620.1"/>
    </source>
</evidence>
<keyword evidence="1" id="KW-0812">Transmembrane</keyword>
<dbReference type="OrthoDB" id="9554325at2"/>
<feature type="transmembrane region" description="Helical" evidence="1">
    <location>
        <begin position="20"/>
        <end position="44"/>
    </location>
</feature>
<feature type="transmembrane region" description="Helical" evidence="1">
    <location>
        <begin position="50"/>
        <end position="69"/>
    </location>
</feature>
<keyword evidence="3" id="KW-1185">Reference proteome</keyword>
<dbReference type="EMBL" id="VMRJ01000003">
    <property type="protein sequence ID" value="TVT40620.1"/>
    <property type="molecule type" value="Genomic_DNA"/>
</dbReference>
<keyword evidence="1" id="KW-0472">Membrane</keyword>